<keyword evidence="3" id="KW-1185">Reference proteome</keyword>
<gene>
    <name evidence="2" type="ORF">L0635_04495</name>
</gene>
<evidence type="ECO:0000256" key="1">
    <source>
        <dbReference type="SAM" id="Phobius"/>
    </source>
</evidence>
<evidence type="ECO:0000313" key="3">
    <source>
        <dbReference type="Proteomes" id="UP001321125"/>
    </source>
</evidence>
<dbReference type="EMBL" id="JAKNQU010000002">
    <property type="protein sequence ID" value="MCZ0926340.1"/>
    <property type="molecule type" value="Genomic_DNA"/>
</dbReference>
<keyword evidence="1" id="KW-0472">Membrane</keyword>
<organism evidence="2 3">
    <name type="scientific">Vreelandella janggokensis</name>
    <dbReference type="NCBI Taxonomy" id="370767"/>
    <lineage>
        <taxon>Bacteria</taxon>
        <taxon>Pseudomonadati</taxon>
        <taxon>Pseudomonadota</taxon>
        <taxon>Gammaproteobacteria</taxon>
        <taxon>Oceanospirillales</taxon>
        <taxon>Halomonadaceae</taxon>
        <taxon>Vreelandella</taxon>
    </lineage>
</organism>
<evidence type="ECO:0000313" key="2">
    <source>
        <dbReference type="EMBL" id="MCZ0926340.1"/>
    </source>
</evidence>
<sequence length="118" mass="13665">MNGRNLGAIVAGVLFLASGYVVKMGQEADLMSVRILGVCIAVGVIVCVHKGYNPFRKVWIGPTYEEMAREAQELEDMLWNREDRHNRNLTAKEYDRSVKRERKLRKMMTEYRELNSSR</sequence>
<proteinExistence type="predicted"/>
<accession>A0ABT4IRP5</accession>
<protein>
    <submittedName>
        <fullName evidence="2">Uncharacterized protein</fullName>
    </submittedName>
</protein>
<name>A0ABT4IRP5_9GAMM</name>
<keyword evidence="1" id="KW-0812">Transmembrane</keyword>
<dbReference type="Proteomes" id="UP001321125">
    <property type="component" value="Unassembled WGS sequence"/>
</dbReference>
<reference evidence="2 3" key="1">
    <citation type="submission" date="2022-02" db="EMBL/GenBank/DDBJ databases">
        <title>Study of halophilic communities from a Mexican lake.</title>
        <authorList>
            <person name="Hernandez-Soto L.M."/>
            <person name="Martinez-Abarca F."/>
            <person name="Ramirez-Saad H.C."/>
            <person name="Aguirre-Garrido J.F."/>
        </authorList>
    </citation>
    <scope>NUCLEOTIDE SEQUENCE [LARGE SCALE GENOMIC DNA]</scope>
    <source>
        <strain evidence="2 3">Hjan13</strain>
    </source>
</reference>
<keyword evidence="1" id="KW-1133">Transmembrane helix</keyword>
<dbReference type="RefSeq" id="WP_268901220.1">
    <property type="nucleotide sequence ID" value="NZ_JAKNQT010000001.1"/>
</dbReference>
<feature type="transmembrane region" description="Helical" evidence="1">
    <location>
        <begin position="31"/>
        <end position="48"/>
    </location>
</feature>
<comment type="caution">
    <text evidence="2">The sequence shown here is derived from an EMBL/GenBank/DDBJ whole genome shotgun (WGS) entry which is preliminary data.</text>
</comment>